<dbReference type="SUPFAM" id="SSF56973">
    <property type="entry name" value="Aerolisin/ETX pore-forming domain"/>
    <property type="match status" value="1"/>
</dbReference>
<dbReference type="RefSeq" id="XP_022623850.1">
    <property type="nucleotide sequence ID" value="XM_022768129.1"/>
</dbReference>
<dbReference type="GeneTree" id="ENSGT00400000024875"/>
<feature type="signal peptide" evidence="1">
    <location>
        <begin position="1"/>
        <end position="17"/>
    </location>
</feature>
<dbReference type="OMA" id="KMIRNPP"/>
<evidence type="ECO:0000256" key="1">
    <source>
        <dbReference type="SAM" id="SignalP"/>
    </source>
</evidence>
<feature type="chain" id="PRO_5017455288" evidence="1">
    <location>
        <begin position="18"/>
        <end position="396"/>
    </location>
</feature>
<dbReference type="CDD" id="cd20220">
    <property type="entry name" value="PFM_natterin-3-like"/>
    <property type="match status" value="1"/>
</dbReference>
<reference evidence="2" key="2">
    <citation type="submission" date="2025-09" db="UniProtKB">
        <authorList>
            <consortium name="Ensembl"/>
        </authorList>
    </citation>
    <scope>IDENTIFICATION</scope>
</reference>
<sequence>MKKSLLLLVALLALSSASLLDTVNITELTDVPFLDPELGERILEINDNDSMPSDEPLLHPPMELASRRSHAQPSNFAGTNLEWVTWRGFLPNGAVSIYNRRSRRYDYVCKFECEAGLYSPNLGRYCYFPSGKKEYISSSFQILVNKDNFEFLEWKSSSFGSVPANSVGTCSGSGVYVGRNKYGLGKVVPKQKAFFLPWRGKSYWYKRRYEVLTMNRGVASEYISDIKYKIESSNIFYFPPVTIRISSITNNACTDVVKVAMLSKTSLVEHRWDISFSITLGAKNTIKTAIPSVTDRKIEFGPEITLEFSNGQSKSEEISHSVSVEVNVPSNHHCRVRLVGHRYKADIPFTAQLTRTYRSGRINKTIVTGTFHGIQIGEVSAVVDRCQSVPFAKPCH</sequence>
<evidence type="ECO:0000313" key="2">
    <source>
        <dbReference type="Ensembl" id="ENSSDUP00000018401.1"/>
    </source>
</evidence>
<protein>
    <submittedName>
        <fullName evidence="2">Natterin-3-like</fullName>
    </submittedName>
</protein>
<accession>A0A3B4UI97</accession>
<name>A0A3B4UI97_SERDU</name>
<dbReference type="Ensembl" id="ENSSDUT00000018735.1">
    <property type="protein sequence ID" value="ENSSDUP00000018401.1"/>
    <property type="gene ID" value="ENSSDUG00000013450.1"/>
</dbReference>
<dbReference type="AlphaFoldDB" id="A0A3B4UI97"/>
<dbReference type="PANTHER" id="PTHR31649:SF1">
    <property type="entry name" value="FARNESOIC ACID O-METHYL TRANSFERASE DOMAIN-CONTAINING PROTEIN"/>
    <property type="match status" value="1"/>
</dbReference>
<dbReference type="InterPro" id="IPR006616">
    <property type="entry name" value="DM9_repeat"/>
</dbReference>
<keyword evidence="1" id="KW-0732">Signal</keyword>
<dbReference type="Pfam" id="PF11901">
    <property type="entry name" value="DM9"/>
    <property type="match status" value="1"/>
</dbReference>
<dbReference type="PANTHER" id="PTHR31649">
    <property type="entry name" value="AGAP009604-PA"/>
    <property type="match status" value="1"/>
</dbReference>
<proteinExistence type="predicted"/>
<dbReference type="GeneID" id="111238558"/>
<dbReference type="Gene3D" id="2.170.15.10">
    <property type="entry name" value="Proaerolysin, chain A, domain 3"/>
    <property type="match status" value="1"/>
</dbReference>
<dbReference type="Proteomes" id="UP000261420">
    <property type="component" value="Unplaced"/>
</dbReference>
<dbReference type="KEGG" id="sdu:111238558"/>
<keyword evidence="3" id="KW-1185">Reference proteome</keyword>
<reference evidence="2" key="1">
    <citation type="submission" date="2025-08" db="UniProtKB">
        <authorList>
            <consortium name="Ensembl"/>
        </authorList>
    </citation>
    <scope>IDENTIFICATION</scope>
</reference>
<dbReference type="SMART" id="SM00696">
    <property type="entry name" value="DM9"/>
    <property type="match status" value="1"/>
</dbReference>
<evidence type="ECO:0000313" key="3">
    <source>
        <dbReference type="Proteomes" id="UP000261420"/>
    </source>
</evidence>
<organism evidence="2 3">
    <name type="scientific">Seriola dumerili</name>
    <name type="common">Greater amberjack</name>
    <name type="synonym">Caranx dumerili</name>
    <dbReference type="NCBI Taxonomy" id="41447"/>
    <lineage>
        <taxon>Eukaryota</taxon>
        <taxon>Metazoa</taxon>
        <taxon>Chordata</taxon>
        <taxon>Craniata</taxon>
        <taxon>Vertebrata</taxon>
        <taxon>Euteleostomi</taxon>
        <taxon>Actinopterygii</taxon>
        <taxon>Neopterygii</taxon>
        <taxon>Teleostei</taxon>
        <taxon>Neoteleostei</taxon>
        <taxon>Acanthomorphata</taxon>
        <taxon>Carangaria</taxon>
        <taxon>Carangiformes</taxon>
        <taxon>Carangidae</taxon>
        <taxon>Seriola</taxon>
    </lineage>
</organism>